<dbReference type="EMBL" id="CAXLJM020000068">
    <property type="protein sequence ID" value="CAL8123441.1"/>
    <property type="molecule type" value="Genomic_DNA"/>
</dbReference>
<comment type="pathway">
    <text evidence="6">Carbohydrate metabolism; galactose metabolism.</text>
</comment>
<evidence type="ECO:0000256" key="3">
    <source>
        <dbReference type="ARBA" id="ARBA00023027"/>
    </source>
</evidence>
<keyword evidence="10" id="KW-1185">Reference proteome</keyword>
<organism evidence="9 10">
    <name type="scientific">Orchesella dallaii</name>
    <dbReference type="NCBI Taxonomy" id="48710"/>
    <lineage>
        <taxon>Eukaryota</taxon>
        <taxon>Metazoa</taxon>
        <taxon>Ecdysozoa</taxon>
        <taxon>Arthropoda</taxon>
        <taxon>Hexapoda</taxon>
        <taxon>Collembola</taxon>
        <taxon>Entomobryomorpha</taxon>
        <taxon>Entomobryoidea</taxon>
        <taxon>Orchesellidae</taxon>
        <taxon>Orchesellinae</taxon>
        <taxon>Orchesella</taxon>
    </lineage>
</organism>
<dbReference type="NCBIfam" id="TIGR01179">
    <property type="entry name" value="galE"/>
    <property type="match status" value="1"/>
</dbReference>
<comment type="subunit">
    <text evidence="6">Homodimer.</text>
</comment>
<keyword evidence="6" id="KW-0119">Carbohydrate metabolism</keyword>
<dbReference type="PANTHER" id="PTHR43725:SF31">
    <property type="entry name" value="UDP-GLUCOSE 4-EPIMERASE"/>
    <property type="match status" value="1"/>
</dbReference>
<evidence type="ECO:0000256" key="4">
    <source>
        <dbReference type="ARBA" id="ARBA00023144"/>
    </source>
</evidence>
<dbReference type="Proteomes" id="UP001642540">
    <property type="component" value="Unassembled WGS sequence"/>
</dbReference>
<dbReference type="InterPro" id="IPR036291">
    <property type="entry name" value="NAD(P)-bd_dom_sf"/>
</dbReference>
<keyword evidence="4" id="KW-0299">Galactose metabolism</keyword>
<feature type="domain" description="NAD-dependent epimerase/dehydratase" evidence="8">
    <location>
        <begin position="6"/>
        <end position="272"/>
    </location>
</feature>
<comment type="caution">
    <text evidence="9">The sequence shown here is derived from an EMBL/GenBank/DDBJ whole genome shotgun (WGS) entry which is preliminary data.</text>
</comment>
<protein>
    <recommendedName>
        <fullName evidence="6">UDP-glucose 4-epimerase</fullName>
        <ecNumber evidence="6">5.1.3.2</ecNumber>
    </recommendedName>
</protein>
<evidence type="ECO:0000256" key="6">
    <source>
        <dbReference type="RuleBase" id="RU366046"/>
    </source>
</evidence>
<name>A0ABP1R9Z7_9HEXA</name>
<dbReference type="Gene3D" id="3.40.50.720">
    <property type="entry name" value="NAD(P)-binding Rossmann-like Domain"/>
    <property type="match status" value="1"/>
</dbReference>
<comment type="cofactor">
    <cofactor evidence="2 6">
        <name>NAD(+)</name>
        <dbReference type="ChEBI" id="CHEBI:57540"/>
    </cofactor>
</comment>
<evidence type="ECO:0000256" key="1">
    <source>
        <dbReference type="ARBA" id="ARBA00000014"/>
    </source>
</evidence>
<evidence type="ECO:0000256" key="7">
    <source>
        <dbReference type="SAM" id="MobiDB-lite"/>
    </source>
</evidence>
<comment type="catalytic activity">
    <reaction evidence="1">
        <text>UDP-N-acetyl-alpha-D-glucosamine = UDP-N-acetyl-alpha-D-galactosamine</text>
        <dbReference type="Rhea" id="RHEA:20517"/>
        <dbReference type="ChEBI" id="CHEBI:57705"/>
        <dbReference type="ChEBI" id="CHEBI:67138"/>
        <dbReference type="EC" id="5.1.3.7"/>
    </reaction>
</comment>
<accession>A0ABP1R9Z7</accession>
<dbReference type="CDD" id="cd05247">
    <property type="entry name" value="UDP_G4E_1_SDR_e"/>
    <property type="match status" value="1"/>
</dbReference>
<dbReference type="InterPro" id="IPR005886">
    <property type="entry name" value="UDP_G4E"/>
</dbReference>
<dbReference type="InterPro" id="IPR001509">
    <property type="entry name" value="Epimerase_deHydtase"/>
</dbReference>
<evidence type="ECO:0000259" key="8">
    <source>
        <dbReference type="Pfam" id="PF01370"/>
    </source>
</evidence>
<comment type="similarity">
    <text evidence="6">Belongs to the NAD(P)-dependent epimerase/dehydratase family.</text>
</comment>
<dbReference type="NCBIfam" id="NF007956">
    <property type="entry name" value="PRK10675.1"/>
    <property type="match status" value="1"/>
</dbReference>
<sequence>MAGKTVFVTGGAGYIGSHCCVELLEAGYNVVAVDNFANSVEDDGVATALKRVEKITGKPVTFYKCDLLDRERVMKIFDQHKIDCVIHFAALKAVGESMQLPLQYYKNNLIGTINLLEAMKSTNCFDLVFSSSCCVYGDPEFLPITEEHPTGNVTNVYGRTKYFIEEMLKDLSKSDPKWNIISLRYFNPVGAHPSGLIGEDPTKEVQNVMPFIASVALGKKPHVTIFGNDYNTPDGTGVRDYIHIMDLASGHVAALKKLQTTKDLQYKVYNLGTGRASSVLDLIRTFELVSHMKVPFVMKERRHGDIVSMYADTTLASEELGWQARHDVLRMCEDFWRWQTMNPNGYKSETVATNGNGIPEKITKTPFTNGNHVNGDGVKASNGH</sequence>
<evidence type="ECO:0000256" key="2">
    <source>
        <dbReference type="ARBA" id="ARBA00001911"/>
    </source>
</evidence>
<comment type="catalytic activity">
    <reaction evidence="6">
        <text>UDP-alpha-D-glucose = UDP-alpha-D-galactose</text>
        <dbReference type="Rhea" id="RHEA:22168"/>
        <dbReference type="ChEBI" id="CHEBI:58885"/>
        <dbReference type="ChEBI" id="CHEBI:66914"/>
        <dbReference type="EC" id="5.1.3.2"/>
    </reaction>
</comment>
<dbReference type="PRINTS" id="PR01713">
    <property type="entry name" value="NUCEPIMERASE"/>
</dbReference>
<dbReference type="SUPFAM" id="SSF51735">
    <property type="entry name" value="NAD(P)-binding Rossmann-fold domains"/>
    <property type="match status" value="1"/>
</dbReference>
<proteinExistence type="inferred from homology"/>
<evidence type="ECO:0000256" key="5">
    <source>
        <dbReference type="ARBA" id="ARBA00023235"/>
    </source>
</evidence>
<gene>
    <name evidence="9" type="ORF">ODALV1_LOCUS20201</name>
</gene>
<evidence type="ECO:0000313" key="10">
    <source>
        <dbReference type="Proteomes" id="UP001642540"/>
    </source>
</evidence>
<reference evidence="9 10" key="1">
    <citation type="submission" date="2024-08" db="EMBL/GenBank/DDBJ databases">
        <authorList>
            <person name="Cucini C."/>
            <person name="Frati F."/>
        </authorList>
    </citation>
    <scope>NUCLEOTIDE SEQUENCE [LARGE SCALE GENOMIC DNA]</scope>
</reference>
<dbReference type="Pfam" id="PF01370">
    <property type="entry name" value="Epimerase"/>
    <property type="match status" value="1"/>
</dbReference>
<feature type="region of interest" description="Disordered" evidence="7">
    <location>
        <begin position="365"/>
        <end position="384"/>
    </location>
</feature>
<dbReference type="PANTHER" id="PTHR43725">
    <property type="entry name" value="UDP-GLUCOSE 4-EPIMERASE"/>
    <property type="match status" value="1"/>
</dbReference>
<dbReference type="EC" id="5.1.3.2" evidence="6"/>
<keyword evidence="3 6" id="KW-0520">NAD</keyword>
<evidence type="ECO:0000313" key="9">
    <source>
        <dbReference type="EMBL" id="CAL8123441.1"/>
    </source>
</evidence>
<dbReference type="Gene3D" id="3.90.25.10">
    <property type="entry name" value="UDP-galactose 4-epimerase, domain 1"/>
    <property type="match status" value="1"/>
</dbReference>
<keyword evidence="5 6" id="KW-0413">Isomerase</keyword>